<accession>A0A9P0ZMT4</accession>
<reference evidence="1" key="1">
    <citation type="submission" date="2022-07" db="EMBL/GenBank/DDBJ databases">
        <authorList>
            <person name="Macas J."/>
            <person name="Novak P."/>
            <person name="Neumann P."/>
        </authorList>
    </citation>
    <scope>NUCLEOTIDE SEQUENCE</scope>
</reference>
<dbReference type="OrthoDB" id="1752359at2759"/>
<dbReference type="AlphaFoldDB" id="A0A9P0ZMT4"/>
<dbReference type="Proteomes" id="UP001152484">
    <property type="component" value="Unassembled WGS sequence"/>
</dbReference>
<comment type="caution">
    <text evidence="1">The sequence shown here is derived from an EMBL/GenBank/DDBJ whole genome shotgun (WGS) entry which is preliminary data.</text>
</comment>
<name>A0A9P0ZMT4_CUSEU</name>
<organism evidence="1 2">
    <name type="scientific">Cuscuta europaea</name>
    <name type="common">European dodder</name>
    <dbReference type="NCBI Taxonomy" id="41803"/>
    <lineage>
        <taxon>Eukaryota</taxon>
        <taxon>Viridiplantae</taxon>
        <taxon>Streptophyta</taxon>
        <taxon>Embryophyta</taxon>
        <taxon>Tracheophyta</taxon>
        <taxon>Spermatophyta</taxon>
        <taxon>Magnoliopsida</taxon>
        <taxon>eudicotyledons</taxon>
        <taxon>Gunneridae</taxon>
        <taxon>Pentapetalae</taxon>
        <taxon>asterids</taxon>
        <taxon>lamiids</taxon>
        <taxon>Solanales</taxon>
        <taxon>Convolvulaceae</taxon>
        <taxon>Cuscuteae</taxon>
        <taxon>Cuscuta</taxon>
        <taxon>Cuscuta subgen. Cuscuta</taxon>
    </lineage>
</organism>
<proteinExistence type="predicted"/>
<protein>
    <submittedName>
        <fullName evidence="1">Uncharacterized protein</fullName>
    </submittedName>
</protein>
<gene>
    <name evidence="1" type="ORF">CEURO_LOCUS16503</name>
</gene>
<dbReference type="EMBL" id="CAMAPE010000046">
    <property type="protein sequence ID" value="CAH9104379.1"/>
    <property type="molecule type" value="Genomic_DNA"/>
</dbReference>
<sequence>MVSHTDSDNTGDMVDRDLPLGYDDAAAMRDAELNEDIEDVSFVLKVASLNVLQGHKGAGKKRYRDTQEYFILGGFSLSEVPCALLDREWEEARRLSGPSVVAMRPDAGDLPSSCPSGFFVVYYNAVKHGLRFPLRPFNDEYLNWVGLLPCQLTPNGFYYMPPSCYVAIIWESPPVLTCSVTCSTSP</sequence>
<keyword evidence="2" id="KW-1185">Reference proteome</keyword>
<evidence type="ECO:0000313" key="1">
    <source>
        <dbReference type="EMBL" id="CAH9104379.1"/>
    </source>
</evidence>
<evidence type="ECO:0000313" key="2">
    <source>
        <dbReference type="Proteomes" id="UP001152484"/>
    </source>
</evidence>